<comment type="pathway">
    <text evidence="2">Carbohydrate degradation; pentose phosphate pathway; D-glyceraldehyde 3-phosphate and beta-D-fructose 6-phosphate from D-ribose 5-phosphate and D-xylulose 5-phosphate (non-oxidative stage): step 2/3.</text>
</comment>
<dbReference type="Proteomes" id="UP001562354">
    <property type="component" value="Unassembled WGS sequence"/>
</dbReference>
<dbReference type="SUPFAM" id="SSF51569">
    <property type="entry name" value="Aldolase"/>
    <property type="match status" value="1"/>
</dbReference>
<dbReference type="EC" id="2.2.1.2" evidence="2"/>
<dbReference type="PANTHER" id="PTHR10683">
    <property type="entry name" value="TRANSALDOLASE"/>
    <property type="match status" value="1"/>
</dbReference>
<name>A0ABR3PJD5_9PEZI</name>
<dbReference type="RefSeq" id="XP_069202148.1">
    <property type="nucleotide sequence ID" value="XM_069343595.1"/>
</dbReference>
<organism evidence="3 4">
    <name type="scientific">Neodothiora populina</name>
    <dbReference type="NCBI Taxonomy" id="2781224"/>
    <lineage>
        <taxon>Eukaryota</taxon>
        <taxon>Fungi</taxon>
        <taxon>Dikarya</taxon>
        <taxon>Ascomycota</taxon>
        <taxon>Pezizomycotina</taxon>
        <taxon>Dothideomycetes</taxon>
        <taxon>Dothideomycetidae</taxon>
        <taxon>Dothideales</taxon>
        <taxon>Dothioraceae</taxon>
        <taxon>Neodothiora</taxon>
    </lineage>
</organism>
<comment type="function">
    <text evidence="2">Catalyzes the rate-limiting step of the non-oxidative phase in the pentose phosphate pathway. Catalyzes the reversible conversion of sedheptulose-7-phosphate and D-glyceraldehyde 3-phosphate into erythrose-4-phosphate and beta-D-fructose 6-phosphate.</text>
</comment>
<keyword evidence="1" id="KW-0704">Schiff base</keyword>
<keyword evidence="4" id="KW-1185">Reference proteome</keyword>
<comment type="catalytic activity">
    <reaction evidence="2">
        <text>D-sedoheptulose 7-phosphate + D-glyceraldehyde 3-phosphate = D-erythrose 4-phosphate + beta-D-fructose 6-phosphate</text>
        <dbReference type="Rhea" id="RHEA:17053"/>
        <dbReference type="ChEBI" id="CHEBI:16897"/>
        <dbReference type="ChEBI" id="CHEBI:57483"/>
        <dbReference type="ChEBI" id="CHEBI:57634"/>
        <dbReference type="ChEBI" id="CHEBI:59776"/>
        <dbReference type="EC" id="2.2.1.2"/>
    </reaction>
</comment>
<dbReference type="PANTHER" id="PTHR10683:SF34">
    <property type="entry name" value="TRANSALDOLASE"/>
    <property type="match status" value="1"/>
</dbReference>
<dbReference type="InterPro" id="IPR001585">
    <property type="entry name" value="TAL/FSA"/>
</dbReference>
<protein>
    <recommendedName>
        <fullName evidence="2">Transaldolase</fullName>
        <ecNumber evidence="2">2.2.1.2</ecNumber>
    </recommendedName>
</protein>
<keyword evidence="2" id="KW-0570">Pentose shunt</keyword>
<sequence length="342" mass="37554">MSTAKTLLDVLRSKSQVDCDTLDPEVARILGPFVDCTSNQAIAYGELSKPENASLVTEAIDAAKSWIHEYAATGEVTFEQLATEIMMIKLSSRMAAYLTGFVHVQTNPYHAYSTERTVANAKRIMTLFSKLTPTLPRSRICIKIPSTYEGLRACSILEALPSRIHTLATTLFSPLQAATAARANCTYIAPYVNELKVHFVPGYIDADKGFEVCRSAQRGFVARGKQTMVLPASLTSVAEVMQLAGVAHITVSPPLLAELAATDSSVMDPALWGWCESSEEDQLKNTVADYEFYETLVDDEAAWRMAHSRSKNGADEKKLVDAVNIFADMQDRMENIVKAAVR</sequence>
<evidence type="ECO:0000313" key="4">
    <source>
        <dbReference type="Proteomes" id="UP001562354"/>
    </source>
</evidence>
<comment type="caution">
    <text evidence="3">The sequence shown here is derived from an EMBL/GenBank/DDBJ whole genome shotgun (WGS) entry which is preliminary data.</text>
</comment>
<dbReference type="EMBL" id="JBFMKM010000005">
    <property type="protein sequence ID" value="KAL1305875.1"/>
    <property type="molecule type" value="Genomic_DNA"/>
</dbReference>
<dbReference type="PROSITE" id="PS00958">
    <property type="entry name" value="TRANSALDOLASE_2"/>
    <property type="match status" value="1"/>
</dbReference>
<proteinExistence type="predicted"/>
<dbReference type="InterPro" id="IPR013785">
    <property type="entry name" value="Aldolase_TIM"/>
</dbReference>
<accession>A0ABR3PJD5</accession>
<dbReference type="InterPro" id="IPR018225">
    <property type="entry name" value="Transaldolase_AS"/>
</dbReference>
<reference evidence="3 4" key="1">
    <citation type="submission" date="2024-07" db="EMBL/GenBank/DDBJ databases">
        <title>Draft sequence of the Neodothiora populina.</title>
        <authorList>
            <person name="Drown D.D."/>
            <person name="Schuette U.S."/>
            <person name="Buechlein A.B."/>
            <person name="Rusch D.R."/>
            <person name="Winton L.W."/>
            <person name="Adams G.A."/>
        </authorList>
    </citation>
    <scope>NUCLEOTIDE SEQUENCE [LARGE SCALE GENOMIC DNA]</scope>
    <source>
        <strain evidence="3 4">CPC 39397</strain>
    </source>
</reference>
<dbReference type="Pfam" id="PF00923">
    <property type="entry name" value="TAL_FSA"/>
    <property type="match status" value="1"/>
</dbReference>
<dbReference type="GeneID" id="95977725"/>
<evidence type="ECO:0000256" key="2">
    <source>
        <dbReference type="RuleBase" id="RU000501"/>
    </source>
</evidence>
<gene>
    <name evidence="3" type="ORF">AAFC00_004025</name>
</gene>
<evidence type="ECO:0000256" key="1">
    <source>
        <dbReference type="ARBA" id="ARBA00023270"/>
    </source>
</evidence>
<keyword evidence="2" id="KW-0808">Transferase</keyword>
<dbReference type="Gene3D" id="3.20.20.70">
    <property type="entry name" value="Aldolase class I"/>
    <property type="match status" value="1"/>
</dbReference>
<evidence type="ECO:0000313" key="3">
    <source>
        <dbReference type="EMBL" id="KAL1305875.1"/>
    </source>
</evidence>